<evidence type="ECO:0000313" key="4">
    <source>
        <dbReference type="Ensembl" id="ENSPCEP00000005025.1"/>
    </source>
</evidence>
<dbReference type="SUPFAM" id="SSF46785">
    <property type="entry name" value="Winged helix' DNA-binding domain"/>
    <property type="match status" value="1"/>
</dbReference>
<evidence type="ECO:0000256" key="3">
    <source>
        <dbReference type="ARBA" id="ARBA00023274"/>
    </source>
</evidence>
<dbReference type="PANTHER" id="PTHR11710">
    <property type="entry name" value="40S RIBOSOMAL PROTEIN S19"/>
    <property type="match status" value="1"/>
</dbReference>
<dbReference type="PANTHER" id="PTHR11710:SF31">
    <property type="entry name" value="SMALL RIBOSOMAL SUBUNIT PROTEIN ES19"/>
    <property type="match status" value="1"/>
</dbReference>
<evidence type="ECO:0000256" key="2">
    <source>
        <dbReference type="ARBA" id="ARBA00022980"/>
    </source>
</evidence>
<keyword evidence="3" id="KW-0687">Ribonucleoprotein</keyword>
<keyword evidence="5" id="KW-1185">Reference proteome</keyword>
<sequence length="104" mass="11831">MLGVMVTDVNQQEFIRAMAAFLRVSGKIKVSSWVDTVKLAKYKEQLPYDENWFYTRVASIACQGAVVWIKMVKKDKDGSHILIPPAQRDLDRAAGQVVPRNKKH</sequence>
<comment type="similarity">
    <text evidence="1">Belongs to the eukaryotic ribosomal protein eS19 family.</text>
</comment>
<proteinExistence type="inferred from homology"/>
<dbReference type="InterPro" id="IPR036390">
    <property type="entry name" value="WH_DNA-bd_sf"/>
</dbReference>
<evidence type="ECO:0000313" key="5">
    <source>
        <dbReference type="Proteomes" id="UP000694393"/>
    </source>
</evidence>
<reference evidence="4" key="1">
    <citation type="submission" date="2025-08" db="UniProtKB">
        <authorList>
            <consortium name="Ensembl"/>
        </authorList>
    </citation>
    <scope>IDENTIFICATION</scope>
</reference>
<dbReference type="InterPro" id="IPR036388">
    <property type="entry name" value="WH-like_DNA-bd_sf"/>
</dbReference>
<name>A0A8C8RFP7_9SAUR</name>
<protein>
    <recommendedName>
        <fullName evidence="6">Ribosomal protein S19</fullName>
    </recommendedName>
</protein>
<dbReference type="Gene3D" id="1.10.10.10">
    <property type="entry name" value="Winged helix-like DNA-binding domain superfamily/Winged helix DNA-binding domain"/>
    <property type="match status" value="1"/>
</dbReference>
<dbReference type="Pfam" id="PF01090">
    <property type="entry name" value="Ribosomal_S19e"/>
    <property type="match status" value="1"/>
</dbReference>
<evidence type="ECO:0000256" key="1">
    <source>
        <dbReference type="ARBA" id="ARBA00010014"/>
    </source>
</evidence>
<dbReference type="AlphaFoldDB" id="A0A8C8RFP7"/>
<dbReference type="GO" id="GO:0003735">
    <property type="term" value="F:structural constituent of ribosome"/>
    <property type="evidence" value="ECO:0007669"/>
    <property type="project" value="InterPro"/>
</dbReference>
<dbReference type="GO" id="GO:0000028">
    <property type="term" value="P:ribosomal small subunit assembly"/>
    <property type="evidence" value="ECO:0007669"/>
    <property type="project" value="TreeGrafter"/>
</dbReference>
<keyword evidence="2" id="KW-0689">Ribosomal protein</keyword>
<accession>A0A8C8RFP7</accession>
<evidence type="ECO:0008006" key="6">
    <source>
        <dbReference type="Google" id="ProtNLM"/>
    </source>
</evidence>
<organism evidence="4 5">
    <name type="scientific">Pelusios castaneus</name>
    <name type="common">West African mud turtle</name>
    <dbReference type="NCBI Taxonomy" id="367368"/>
    <lineage>
        <taxon>Eukaryota</taxon>
        <taxon>Metazoa</taxon>
        <taxon>Chordata</taxon>
        <taxon>Craniata</taxon>
        <taxon>Vertebrata</taxon>
        <taxon>Euteleostomi</taxon>
        <taxon>Archelosauria</taxon>
        <taxon>Testudinata</taxon>
        <taxon>Testudines</taxon>
        <taxon>Pleurodira</taxon>
        <taxon>Pelomedusidae</taxon>
        <taxon>Pelusios</taxon>
    </lineage>
</organism>
<dbReference type="GO" id="GO:0006412">
    <property type="term" value="P:translation"/>
    <property type="evidence" value="ECO:0007669"/>
    <property type="project" value="InterPro"/>
</dbReference>
<dbReference type="Proteomes" id="UP000694393">
    <property type="component" value="Unplaced"/>
</dbReference>
<dbReference type="SMART" id="SM01413">
    <property type="entry name" value="Ribosomal_S19e"/>
    <property type="match status" value="1"/>
</dbReference>
<dbReference type="Ensembl" id="ENSPCET00000005203.1">
    <property type="protein sequence ID" value="ENSPCEP00000005025.1"/>
    <property type="gene ID" value="ENSPCEG00000004078.1"/>
</dbReference>
<reference evidence="4" key="2">
    <citation type="submission" date="2025-09" db="UniProtKB">
        <authorList>
            <consortium name="Ensembl"/>
        </authorList>
    </citation>
    <scope>IDENTIFICATION</scope>
</reference>
<dbReference type="GO" id="GO:0003723">
    <property type="term" value="F:RNA binding"/>
    <property type="evidence" value="ECO:0007669"/>
    <property type="project" value="TreeGrafter"/>
</dbReference>
<dbReference type="GO" id="GO:0022627">
    <property type="term" value="C:cytosolic small ribosomal subunit"/>
    <property type="evidence" value="ECO:0007669"/>
    <property type="project" value="TreeGrafter"/>
</dbReference>
<dbReference type="InterPro" id="IPR001266">
    <property type="entry name" value="Ribosomal_eS19"/>
</dbReference>